<evidence type="ECO:0000313" key="3">
    <source>
        <dbReference type="Proteomes" id="UP000248889"/>
    </source>
</evidence>
<accession>A0A2X0ID02</accession>
<dbReference type="Proteomes" id="UP000248889">
    <property type="component" value="Unassembled WGS sequence"/>
</dbReference>
<evidence type="ECO:0000259" key="1">
    <source>
        <dbReference type="Pfam" id="PF01978"/>
    </source>
</evidence>
<comment type="caution">
    <text evidence="2">The sequence shown here is derived from an EMBL/GenBank/DDBJ whole genome shotgun (WGS) entry which is preliminary data.</text>
</comment>
<protein>
    <recommendedName>
        <fullName evidence="1">Transcription regulator TrmB N-terminal domain-containing protein</fullName>
    </recommendedName>
</protein>
<gene>
    <name evidence="2" type="ORF">DN069_33765</name>
</gene>
<evidence type="ECO:0000313" key="2">
    <source>
        <dbReference type="EMBL" id="RAG81261.1"/>
    </source>
</evidence>
<dbReference type="EMBL" id="QKYN01000169">
    <property type="protein sequence ID" value="RAG81261.1"/>
    <property type="molecule type" value="Genomic_DNA"/>
</dbReference>
<dbReference type="Pfam" id="PF01978">
    <property type="entry name" value="TrmB"/>
    <property type="match status" value="1"/>
</dbReference>
<dbReference type="PANTHER" id="PTHR34293">
    <property type="entry name" value="HTH-TYPE TRANSCRIPTIONAL REGULATOR TRMBL2"/>
    <property type="match status" value="1"/>
</dbReference>
<keyword evidence="3" id="KW-1185">Reference proteome</keyword>
<dbReference type="InterPro" id="IPR002831">
    <property type="entry name" value="Tscrpt_reg_TrmB_N"/>
</dbReference>
<reference evidence="2 3" key="1">
    <citation type="submission" date="2018-06" db="EMBL/GenBank/DDBJ databases">
        <title>Streptacidiphilus pinicola sp. nov., isolated from pine grove soil.</title>
        <authorList>
            <person name="Roh S.G."/>
            <person name="Park S."/>
            <person name="Kim M.-K."/>
            <person name="Yun B.-R."/>
            <person name="Park J."/>
            <person name="Kim M.J."/>
            <person name="Kim Y.S."/>
            <person name="Kim S.B."/>
        </authorList>
    </citation>
    <scope>NUCLEOTIDE SEQUENCE [LARGE SCALE GENOMIC DNA]</scope>
    <source>
        <strain evidence="2 3">MMS16-CNU450</strain>
    </source>
</reference>
<dbReference type="Gene3D" id="1.10.10.10">
    <property type="entry name" value="Winged helix-like DNA-binding domain superfamily/Winged helix DNA-binding domain"/>
    <property type="match status" value="1"/>
</dbReference>
<dbReference type="PANTHER" id="PTHR34293:SF1">
    <property type="entry name" value="HTH-TYPE TRANSCRIPTIONAL REGULATOR TRMBL2"/>
    <property type="match status" value="1"/>
</dbReference>
<dbReference type="InterPro" id="IPR051797">
    <property type="entry name" value="TrmB-like"/>
</dbReference>
<organism evidence="2 3">
    <name type="scientific">Streptacidiphilus pinicola</name>
    <dbReference type="NCBI Taxonomy" id="2219663"/>
    <lineage>
        <taxon>Bacteria</taxon>
        <taxon>Bacillati</taxon>
        <taxon>Actinomycetota</taxon>
        <taxon>Actinomycetes</taxon>
        <taxon>Kitasatosporales</taxon>
        <taxon>Streptomycetaceae</taxon>
        <taxon>Streptacidiphilus</taxon>
    </lineage>
</organism>
<name>A0A2X0ID02_9ACTN</name>
<dbReference type="SUPFAM" id="SSF46785">
    <property type="entry name" value="Winged helix' DNA-binding domain"/>
    <property type="match status" value="1"/>
</dbReference>
<dbReference type="InterPro" id="IPR036390">
    <property type="entry name" value="WH_DNA-bd_sf"/>
</dbReference>
<dbReference type="RefSeq" id="WP_111507061.1">
    <property type="nucleotide sequence ID" value="NZ_QKYN01000169.1"/>
</dbReference>
<dbReference type="AlphaFoldDB" id="A0A2X0ID02"/>
<dbReference type="OrthoDB" id="5932488at2"/>
<dbReference type="InterPro" id="IPR036388">
    <property type="entry name" value="WH-like_DNA-bd_sf"/>
</dbReference>
<sequence>MTPAASFSERALETLGLTSYSSRAYAALARLPQATAPDLADATRVPRQRIYDVLGSLIDQGLVAKTPGKPAAYRAVDPANAAAALMRAHRDSLARLEVVATDLVAELRTDWLSARTGRRRFVREGETRTGVARMDHWREYAQHSVLATARPPFDGLADEEWIDRVHSITHAGGTVRCVYHADLLTSPQLVARASRFAAAGEEARVTSAVETRMILTDRERALLTLPSADPDPNAGPGPVLLVDDAHTVAELEDTFDRLWARATPFSAAA</sequence>
<proteinExistence type="predicted"/>
<feature type="domain" description="Transcription regulator TrmB N-terminal" evidence="1">
    <location>
        <begin position="12"/>
        <end position="78"/>
    </location>
</feature>